<evidence type="ECO:0000313" key="3">
    <source>
        <dbReference type="Proteomes" id="UP000231823"/>
    </source>
</evidence>
<keyword evidence="1" id="KW-0812">Transmembrane</keyword>
<evidence type="ECO:0000313" key="2">
    <source>
        <dbReference type="EMBL" id="AUB32099.1"/>
    </source>
</evidence>
<feature type="transmembrane region" description="Helical" evidence="1">
    <location>
        <begin position="75"/>
        <end position="98"/>
    </location>
</feature>
<organism evidence="2 3">
    <name type="scientific">Spiroplasma floricola 23-6</name>
    <dbReference type="NCBI Taxonomy" id="1336749"/>
    <lineage>
        <taxon>Bacteria</taxon>
        <taxon>Bacillati</taxon>
        <taxon>Mycoplasmatota</taxon>
        <taxon>Mollicutes</taxon>
        <taxon>Entomoplasmatales</taxon>
        <taxon>Spiroplasmataceae</taxon>
        <taxon>Spiroplasma</taxon>
    </lineage>
</organism>
<evidence type="ECO:0000256" key="1">
    <source>
        <dbReference type="SAM" id="Phobius"/>
    </source>
</evidence>
<reference evidence="2 3" key="1">
    <citation type="submission" date="2017-12" db="EMBL/GenBank/DDBJ databases">
        <title>Complete genome sequence of Spiroplasma floricola 23-6 (ATCC 29989).</title>
        <authorList>
            <person name="Tsai Y.-M."/>
            <person name="Wu P.-S."/>
            <person name="Lo W.-S."/>
            <person name="Kuo C.-H."/>
        </authorList>
    </citation>
    <scope>NUCLEOTIDE SEQUENCE [LARGE SCALE GENOMIC DNA]</scope>
    <source>
        <strain evidence="2 3">23-6</strain>
    </source>
</reference>
<sequence length="241" mass="28518">MKKCGEYINLVLLFILFFFTFLIQSYLENRVTVLVISFIVNISVFLFSFYFISINISKCLKHIQKCNFEISKRNLLNINLLNINSNFCLIITLIFVFFGMSFLNTYIFLEKIIAITVKNDGWWNYNINKYLNINVIFFLLIALFNLFLIYSICYASVLIFFYSIIKTVISSNKQFIDTIYKKSVKLNQIIKLIFEKIKITNSKTYSIQKSWKETIILINNIESKQLRKNKKGIVPPDFFAF</sequence>
<proteinExistence type="predicted"/>
<keyword evidence="3" id="KW-1185">Reference proteome</keyword>
<keyword evidence="1" id="KW-1133">Transmembrane helix</keyword>
<keyword evidence="1" id="KW-0472">Membrane</keyword>
<feature type="transmembrane region" description="Helical" evidence="1">
    <location>
        <begin position="33"/>
        <end position="54"/>
    </location>
</feature>
<dbReference type="EMBL" id="CP025057">
    <property type="protein sequence ID" value="AUB32099.1"/>
    <property type="molecule type" value="Genomic_DNA"/>
</dbReference>
<protein>
    <submittedName>
        <fullName evidence="2">Uncharacterized protein</fullName>
    </submittedName>
</protein>
<accession>A0A2K8SF65</accession>
<feature type="transmembrane region" description="Helical" evidence="1">
    <location>
        <begin position="135"/>
        <end position="165"/>
    </location>
</feature>
<dbReference type="KEGG" id="sfz:SFLOR_v1c10530"/>
<dbReference type="Proteomes" id="UP000231823">
    <property type="component" value="Chromosome"/>
</dbReference>
<name>A0A2K8SF65_9MOLU</name>
<dbReference type="AlphaFoldDB" id="A0A2K8SF65"/>
<gene>
    <name evidence="2" type="ORF">SFLOR_v1c10530</name>
</gene>
<feature type="transmembrane region" description="Helical" evidence="1">
    <location>
        <begin position="7"/>
        <end position="27"/>
    </location>
</feature>